<protein>
    <submittedName>
        <fullName evidence="1">Uncharacterized protein</fullName>
    </submittedName>
</protein>
<evidence type="ECO:0000313" key="2">
    <source>
        <dbReference type="Proteomes" id="UP000663720"/>
    </source>
</evidence>
<organism evidence="1 2">
    <name type="scientific">Desulfonema limicola</name>
    <dbReference type="NCBI Taxonomy" id="45656"/>
    <lineage>
        <taxon>Bacteria</taxon>
        <taxon>Pseudomonadati</taxon>
        <taxon>Thermodesulfobacteriota</taxon>
        <taxon>Desulfobacteria</taxon>
        <taxon>Desulfobacterales</taxon>
        <taxon>Desulfococcaceae</taxon>
        <taxon>Desulfonema</taxon>
    </lineage>
</organism>
<evidence type="ECO:0000313" key="1">
    <source>
        <dbReference type="EMBL" id="QTA79634.1"/>
    </source>
</evidence>
<name>A0A975GFX4_9BACT</name>
<sequence length="39" mass="4455">MSQSPQSRVNDFHKSDQQNQVILTILSQSPQSRVNDFHG</sequence>
<gene>
    <name evidence="1" type="ORF">dnl_19100</name>
</gene>
<dbReference type="KEGG" id="dli:dnl_19100"/>
<dbReference type="AlphaFoldDB" id="A0A975GFX4"/>
<dbReference type="EMBL" id="CP061799">
    <property type="protein sequence ID" value="QTA79634.1"/>
    <property type="molecule type" value="Genomic_DNA"/>
</dbReference>
<keyword evidence="2" id="KW-1185">Reference proteome</keyword>
<dbReference type="Proteomes" id="UP000663720">
    <property type="component" value="Chromosome"/>
</dbReference>
<proteinExistence type="predicted"/>
<accession>A0A975GFX4</accession>
<reference evidence="1" key="1">
    <citation type="journal article" date="2021" name="Microb. Physiol.">
        <title>Proteogenomic Insights into the Physiology of Marine, Sulfate-Reducing, Filamentous Desulfonema limicola and Desulfonema magnum.</title>
        <authorList>
            <person name="Schnaars V."/>
            <person name="Wohlbrand L."/>
            <person name="Scheve S."/>
            <person name="Hinrichs C."/>
            <person name="Reinhardt R."/>
            <person name="Rabus R."/>
        </authorList>
    </citation>
    <scope>NUCLEOTIDE SEQUENCE</scope>
    <source>
        <strain evidence="1">5ac10</strain>
    </source>
</reference>